<keyword evidence="9 11" id="KW-0472">Membrane</keyword>
<evidence type="ECO:0000256" key="8">
    <source>
        <dbReference type="ARBA" id="ARBA00023065"/>
    </source>
</evidence>
<evidence type="ECO:0000256" key="1">
    <source>
        <dbReference type="ARBA" id="ARBA00004651"/>
    </source>
</evidence>
<evidence type="ECO:0000256" key="4">
    <source>
        <dbReference type="ARBA" id="ARBA00022475"/>
    </source>
</evidence>
<comment type="similarity">
    <text evidence="2">Belongs to the otopetrin family.</text>
</comment>
<feature type="transmembrane region" description="Helical" evidence="11">
    <location>
        <begin position="101"/>
        <end position="123"/>
    </location>
</feature>
<keyword evidence="3" id="KW-0813">Transport</keyword>
<keyword evidence="4" id="KW-1003">Cell membrane</keyword>
<name>A0A2A2JI94_9BILA</name>
<dbReference type="EMBL" id="LIAE01010415">
    <property type="protein sequence ID" value="PAV61385.1"/>
    <property type="molecule type" value="Genomic_DNA"/>
</dbReference>
<evidence type="ECO:0000313" key="12">
    <source>
        <dbReference type="EMBL" id="PAV61385.1"/>
    </source>
</evidence>
<evidence type="ECO:0000256" key="11">
    <source>
        <dbReference type="SAM" id="Phobius"/>
    </source>
</evidence>
<dbReference type="PANTHER" id="PTHR21522:SF32">
    <property type="entry name" value="OTOPETRIN-2"/>
    <property type="match status" value="1"/>
</dbReference>
<keyword evidence="5 11" id="KW-0812">Transmembrane</keyword>
<evidence type="ECO:0000256" key="7">
    <source>
        <dbReference type="ARBA" id="ARBA00022989"/>
    </source>
</evidence>
<keyword evidence="13" id="KW-1185">Reference proteome</keyword>
<dbReference type="OrthoDB" id="6429739at2759"/>
<dbReference type="GO" id="GO:0005886">
    <property type="term" value="C:plasma membrane"/>
    <property type="evidence" value="ECO:0007669"/>
    <property type="project" value="UniProtKB-SubCell"/>
</dbReference>
<evidence type="ECO:0000313" key="13">
    <source>
        <dbReference type="Proteomes" id="UP000218231"/>
    </source>
</evidence>
<dbReference type="GO" id="GO:0015252">
    <property type="term" value="F:proton channel activity"/>
    <property type="evidence" value="ECO:0007669"/>
    <property type="project" value="InterPro"/>
</dbReference>
<feature type="transmembrane region" description="Helical" evidence="11">
    <location>
        <begin position="244"/>
        <end position="267"/>
    </location>
</feature>
<evidence type="ECO:0000256" key="3">
    <source>
        <dbReference type="ARBA" id="ARBA00022448"/>
    </source>
</evidence>
<evidence type="ECO:0008006" key="14">
    <source>
        <dbReference type="Google" id="ProtNLM"/>
    </source>
</evidence>
<dbReference type="PANTHER" id="PTHR21522">
    <property type="entry name" value="PROTON CHANNEL OTOP"/>
    <property type="match status" value="1"/>
</dbReference>
<reference evidence="12 13" key="1">
    <citation type="journal article" date="2017" name="Curr. Biol.">
        <title>Genome architecture and evolution of a unichromosomal asexual nematode.</title>
        <authorList>
            <person name="Fradin H."/>
            <person name="Zegar C."/>
            <person name="Gutwein M."/>
            <person name="Lucas J."/>
            <person name="Kovtun M."/>
            <person name="Corcoran D."/>
            <person name="Baugh L.R."/>
            <person name="Kiontke K."/>
            <person name="Gunsalus K."/>
            <person name="Fitch D.H."/>
            <person name="Piano F."/>
        </authorList>
    </citation>
    <scope>NUCLEOTIDE SEQUENCE [LARGE SCALE GENOMIC DNA]</scope>
    <source>
        <strain evidence="12">PF1309</strain>
    </source>
</reference>
<gene>
    <name evidence="12" type="ORF">WR25_04911</name>
</gene>
<comment type="caution">
    <text evidence="12">The sequence shown here is derived from an EMBL/GenBank/DDBJ whole genome shotgun (WGS) entry which is preliminary data.</text>
</comment>
<feature type="transmembrane region" description="Helical" evidence="11">
    <location>
        <begin position="366"/>
        <end position="383"/>
    </location>
</feature>
<dbReference type="Proteomes" id="UP000218231">
    <property type="component" value="Unassembled WGS sequence"/>
</dbReference>
<evidence type="ECO:0000256" key="5">
    <source>
        <dbReference type="ARBA" id="ARBA00022692"/>
    </source>
</evidence>
<proteinExistence type="inferred from homology"/>
<keyword evidence="6" id="KW-0375">Hydrogen ion transport</keyword>
<dbReference type="AlphaFoldDB" id="A0A2A2JI94"/>
<organism evidence="12 13">
    <name type="scientific">Diploscapter pachys</name>
    <dbReference type="NCBI Taxonomy" id="2018661"/>
    <lineage>
        <taxon>Eukaryota</taxon>
        <taxon>Metazoa</taxon>
        <taxon>Ecdysozoa</taxon>
        <taxon>Nematoda</taxon>
        <taxon>Chromadorea</taxon>
        <taxon>Rhabditida</taxon>
        <taxon>Rhabditina</taxon>
        <taxon>Rhabditomorpha</taxon>
        <taxon>Rhabditoidea</taxon>
        <taxon>Rhabditidae</taxon>
        <taxon>Diploscapter</taxon>
    </lineage>
</organism>
<sequence length="484" mass="55030">MHKLDEGIELIDSPSRISSEEIATTSELADAKSHAEIDVQLRKSKNRKKPEIWLQNENTRNYIFKLFTCFYALFIVVGGIVVELSNLISNGSQIIHTGKDLVLGIWLFGGSILFIGYCAYLVYMHYLNVLHKRKEYRLSLQYKPGREPDVLTNSSTGSLYLRIGCVNHIYWKRKYCSNRFDAFGWNKFVDVAPLEKQMRKRSRLTIDCSRTAEGLFIGFIFIIFTILAVALYNAFSGYEAVVGHWIFSCTNLAFFILATLTCLLAFWRMKILKFKHGEMEDEDASAELLDRILLVVGLIGELLYGMAAILSFINNPSKGLPLIIFITNVVRLFQVTFQSGLIIVSSRLEIDPEDDDMRRYKPGKQLITLLLMINVSQFFLNVFEAQKAGINDEMLRMYGSYYWAFVVRGCSPLTIFYRGSEDLQQNQGYCSAAAWLLQISGVDTSLLKIWSRGREIAGLLQESGVVQTCYRAAAGVRDVTLHSP</sequence>
<keyword evidence="10" id="KW-0407">Ion channel</keyword>
<dbReference type="InterPro" id="IPR004878">
    <property type="entry name" value="Otopetrin"/>
</dbReference>
<feature type="transmembrane region" description="Helical" evidence="11">
    <location>
        <begin position="319"/>
        <end position="345"/>
    </location>
</feature>
<evidence type="ECO:0000256" key="6">
    <source>
        <dbReference type="ARBA" id="ARBA00022781"/>
    </source>
</evidence>
<feature type="transmembrane region" description="Helical" evidence="11">
    <location>
        <begin position="62"/>
        <end position="81"/>
    </location>
</feature>
<dbReference type="Pfam" id="PF03189">
    <property type="entry name" value="Otopetrin"/>
    <property type="match status" value="1"/>
</dbReference>
<feature type="transmembrane region" description="Helical" evidence="11">
    <location>
        <begin position="395"/>
        <end position="417"/>
    </location>
</feature>
<evidence type="ECO:0000256" key="10">
    <source>
        <dbReference type="ARBA" id="ARBA00023303"/>
    </source>
</evidence>
<protein>
    <recommendedName>
        <fullName evidence="14">Otopetrin</fullName>
    </recommendedName>
</protein>
<evidence type="ECO:0000256" key="9">
    <source>
        <dbReference type="ARBA" id="ARBA00023136"/>
    </source>
</evidence>
<feature type="transmembrane region" description="Helical" evidence="11">
    <location>
        <begin position="288"/>
        <end position="313"/>
    </location>
</feature>
<comment type="subcellular location">
    <subcellularLocation>
        <location evidence="1">Cell membrane</location>
        <topology evidence="1">Multi-pass membrane protein</topology>
    </subcellularLocation>
</comment>
<feature type="transmembrane region" description="Helical" evidence="11">
    <location>
        <begin position="211"/>
        <end position="232"/>
    </location>
</feature>
<accession>A0A2A2JI94</accession>
<keyword evidence="8" id="KW-0406">Ion transport</keyword>
<evidence type="ECO:0000256" key="2">
    <source>
        <dbReference type="ARBA" id="ARBA00006513"/>
    </source>
</evidence>
<dbReference type="STRING" id="2018661.A0A2A2JI94"/>
<keyword evidence="7 11" id="KW-1133">Transmembrane helix</keyword>